<dbReference type="RefSeq" id="WP_082199539.1">
    <property type="nucleotide sequence ID" value="NZ_CP020478.1"/>
</dbReference>
<proteinExistence type="predicted"/>
<accession>A0AAX2UHU1</accession>
<dbReference type="GeneID" id="52036583"/>
<dbReference type="AlphaFoldDB" id="A0AAX2UHU1"/>
<evidence type="ECO:0000313" key="2">
    <source>
        <dbReference type="Proteomes" id="UP000306813"/>
    </source>
</evidence>
<name>A0AAX2UHU1_9BACT</name>
<organism evidence="1 2">
    <name type="scientific">Campylobacter helveticus</name>
    <dbReference type="NCBI Taxonomy" id="28898"/>
    <lineage>
        <taxon>Bacteria</taxon>
        <taxon>Pseudomonadati</taxon>
        <taxon>Campylobacterota</taxon>
        <taxon>Epsilonproteobacteria</taxon>
        <taxon>Campylobacterales</taxon>
        <taxon>Campylobacteraceae</taxon>
        <taxon>Campylobacter</taxon>
    </lineage>
</organism>
<dbReference type="EMBL" id="VDBS01000121">
    <property type="protein sequence ID" value="TNB54581.1"/>
    <property type="molecule type" value="Genomic_DNA"/>
</dbReference>
<evidence type="ECO:0000313" key="1">
    <source>
        <dbReference type="EMBL" id="TNB54581.1"/>
    </source>
</evidence>
<dbReference type="Proteomes" id="UP000306813">
    <property type="component" value="Unassembled WGS sequence"/>
</dbReference>
<protein>
    <submittedName>
        <fullName evidence="1">Uncharacterized protein</fullName>
    </submittedName>
</protein>
<gene>
    <name evidence="1" type="ORF">FDW42_10185</name>
</gene>
<comment type="caution">
    <text evidence="1">The sequence shown here is derived from an EMBL/GenBank/DDBJ whole genome shotgun (WGS) entry which is preliminary data.</text>
</comment>
<sequence>MPSDRNVLQHIDDFVNGIFDSTVVTALELGHFIIKIVGIENIVLNDNTKQDEAIEQTQVFFQAIKLIVSNEKVKKEAFELLKQDFQERPLYYLGSIVGPGAVMSLIKKPTQKIIYFWRQ</sequence>
<reference evidence="1 2" key="1">
    <citation type="submission" date="2019-05" db="EMBL/GenBank/DDBJ databases">
        <title>Draft genomes of eight strains of Campylobacter helveticus isolated from cats and a dog in New Zealand.</title>
        <authorList>
            <person name="Bojanic K."/>
            <person name="Midwinter A.C."/>
            <person name="Biggs P.J."/>
            <person name="Acke E."/>
            <person name="Cornelius A.J."/>
            <person name="Marshall J.C."/>
        </authorList>
    </citation>
    <scope>NUCLEOTIDE SEQUENCE [LARGE SCALE GENOMIC DNA]</scope>
    <source>
        <strain evidence="1 2">ACP123b</strain>
    </source>
</reference>